<comment type="caution">
    <text evidence="8">The sequence shown here is derived from an EMBL/GenBank/DDBJ whole genome shotgun (WGS) entry which is preliminary data.</text>
</comment>
<name>A0A0G1SR84_9BACT</name>
<feature type="domain" description="Translation initiation factor 3 N-terminal" evidence="7">
    <location>
        <begin position="3"/>
        <end position="55"/>
    </location>
</feature>
<proteinExistence type="inferred from homology"/>
<evidence type="ECO:0000256" key="4">
    <source>
        <dbReference type="NCBIfam" id="TIGR00168"/>
    </source>
</evidence>
<dbReference type="InterPro" id="IPR019814">
    <property type="entry name" value="Translation_initiation_fac_3_N"/>
</dbReference>
<evidence type="ECO:0000313" key="8">
    <source>
        <dbReference type="EMBL" id="KKU44493.1"/>
    </source>
</evidence>
<dbReference type="GO" id="GO:0005737">
    <property type="term" value="C:cytoplasm"/>
    <property type="evidence" value="ECO:0007669"/>
    <property type="project" value="UniProtKB-SubCell"/>
</dbReference>
<gene>
    <name evidence="8" type="ORF">UX60_C0003G0011</name>
</gene>
<dbReference type="SUPFAM" id="SSF54364">
    <property type="entry name" value="Translation initiation factor IF3, N-terminal domain"/>
    <property type="match status" value="1"/>
</dbReference>
<evidence type="ECO:0000256" key="1">
    <source>
        <dbReference type="ARBA" id="ARBA00005439"/>
    </source>
</evidence>
<dbReference type="Pfam" id="PF05198">
    <property type="entry name" value="IF3_N"/>
    <property type="match status" value="1"/>
</dbReference>
<dbReference type="Gene3D" id="3.30.110.10">
    <property type="entry name" value="Translation initiation factor 3 (IF-3), C-terminal domain"/>
    <property type="match status" value="1"/>
</dbReference>
<dbReference type="SUPFAM" id="SSF55200">
    <property type="entry name" value="Translation initiation factor IF3, C-terminal domain"/>
    <property type="match status" value="1"/>
</dbReference>
<dbReference type="InterPro" id="IPR019815">
    <property type="entry name" value="Translation_initiation_fac_3_C"/>
</dbReference>
<evidence type="ECO:0000313" key="9">
    <source>
        <dbReference type="Proteomes" id="UP000034487"/>
    </source>
</evidence>
<organism evidence="8 9">
    <name type="scientific">Berkelbacteria bacterium GW2011_GWA2_46_7</name>
    <dbReference type="NCBI Taxonomy" id="1618335"/>
    <lineage>
        <taxon>Bacteria</taxon>
        <taxon>Candidatus Berkelbacteria</taxon>
    </lineage>
</organism>
<dbReference type="Pfam" id="PF00707">
    <property type="entry name" value="IF3_C"/>
    <property type="match status" value="1"/>
</dbReference>
<dbReference type="Proteomes" id="UP000034487">
    <property type="component" value="Unassembled WGS sequence"/>
</dbReference>
<dbReference type="GO" id="GO:0003743">
    <property type="term" value="F:translation initiation factor activity"/>
    <property type="evidence" value="ECO:0007669"/>
    <property type="project" value="UniProtKB-UniRule"/>
</dbReference>
<dbReference type="PANTHER" id="PTHR10938">
    <property type="entry name" value="TRANSLATION INITIATION FACTOR IF-3"/>
    <property type="match status" value="1"/>
</dbReference>
<dbReference type="NCBIfam" id="TIGR00168">
    <property type="entry name" value="infC"/>
    <property type="match status" value="1"/>
</dbReference>
<dbReference type="PROSITE" id="PS00938">
    <property type="entry name" value="IF3"/>
    <property type="match status" value="1"/>
</dbReference>
<keyword evidence="2 5" id="KW-0396">Initiation factor</keyword>
<evidence type="ECO:0000256" key="5">
    <source>
        <dbReference type="RuleBase" id="RU000646"/>
    </source>
</evidence>
<dbReference type="AlphaFoldDB" id="A0A0G1SR84"/>
<comment type="similarity">
    <text evidence="1 5">Belongs to the IF-3 family.</text>
</comment>
<dbReference type="GO" id="GO:0032790">
    <property type="term" value="P:ribosome disassembly"/>
    <property type="evidence" value="ECO:0007669"/>
    <property type="project" value="TreeGrafter"/>
</dbReference>
<dbReference type="InterPro" id="IPR001288">
    <property type="entry name" value="Translation_initiation_fac_3"/>
</dbReference>
<dbReference type="PANTHER" id="PTHR10938:SF0">
    <property type="entry name" value="TRANSLATION INITIATION FACTOR IF-3, MITOCHONDRIAL"/>
    <property type="match status" value="1"/>
</dbReference>
<dbReference type="EMBL" id="LCMV01000003">
    <property type="protein sequence ID" value="KKU44493.1"/>
    <property type="molecule type" value="Genomic_DNA"/>
</dbReference>
<comment type="subcellular location">
    <subcellularLocation>
        <location evidence="5">Cytoplasm</location>
    </subcellularLocation>
</comment>
<comment type="subunit">
    <text evidence="5">Monomer.</text>
</comment>
<reference evidence="8 9" key="1">
    <citation type="journal article" date="2015" name="Nature">
        <title>rRNA introns, odd ribosomes, and small enigmatic genomes across a large radiation of phyla.</title>
        <authorList>
            <person name="Brown C.T."/>
            <person name="Hug L.A."/>
            <person name="Thomas B.C."/>
            <person name="Sharon I."/>
            <person name="Castelle C.J."/>
            <person name="Singh A."/>
            <person name="Wilkins M.J."/>
            <person name="Williams K.H."/>
            <person name="Banfield J.F."/>
        </authorList>
    </citation>
    <scope>NUCLEOTIDE SEQUENCE [LARGE SCALE GENOMIC DNA]</scope>
</reference>
<protein>
    <recommendedName>
        <fullName evidence="4 5">Translation initiation factor IF-3</fullName>
    </recommendedName>
</protein>
<evidence type="ECO:0000259" key="6">
    <source>
        <dbReference type="Pfam" id="PF00707"/>
    </source>
</evidence>
<keyword evidence="3 5" id="KW-0648">Protein biosynthesis</keyword>
<evidence type="ECO:0000259" key="7">
    <source>
        <dbReference type="Pfam" id="PF05198"/>
    </source>
</evidence>
<accession>A0A0G1SR84</accession>
<dbReference type="InterPro" id="IPR019813">
    <property type="entry name" value="Translation_initiation_fac3_CS"/>
</dbReference>
<dbReference type="GO" id="GO:0043022">
    <property type="term" value="F:ribosome binding"/>
    <property type="evidence" value="ECO:0007669"/>
    <property type="project" value="TreeGrafter"/>
</dbReference>
<comment type="function">
    <text evidence="5">IF-3 binds to the 30S ribosomal subunit and shifts the equilibrium between 70S ribosomes and their 50S and 30S subunits in favor of the free subunits, thus enhancing the availability of 30S subunits on which protein synthesis initiation begins.</text>
</comment>
<evidence type="ECO:0000256" key="2">
    <source>
        <dbReference type="ARBA" id="ARBA00022540"/>
    </source>
</evidence>
<dbReference type="InterPro" id="IPR036787">
    <property type="entry name" value="T_IF-3_N_sf"/>
</dbReference>
<feature type="domain" description="Translation initiation factor 3 C-terminal" evidence="6">
    <location>
        <begin position="63"/>
        <end position="144"/>
    </location>
</feature>
<dbReference type="InterPro" id="IPR036788">
    <property type="entry name" value="T_IF-3_C_sf"/>
</dbReference>
<dbReference type="Gene3D" id="3.10.20.80">
    <property type="entry name" value="Translation initiation factor 3 (IF-3), N-terminal domain"/>
    <property type="match status" value="1"/>
</dbReference>
<sequence>MPDGRSAGKVSLDQAKYLASQYELDLVLINVNATPPIAKILDYNKFRYQQEKQARGTGKKVSQLKEVRLSYRIDPHDLETKANQAKRFLEDGHLVRVFIKLRGRENLFLNQAKGGLEKFLELCGGQWEQSITQVDKRIQAVIKPRK</sequence>
<evidence type="ECO:0000256" key="3">
    <source>
        <dbReference type="ARBA" id="ARBA00022917"/>
    </source>
</evidence>